<feature type="domain" description="Chemoreceptor zinc-binding" evidence="1">
    <location>
        <begin position="22"/>
        <end position="89"/>
    </location>
</feature>
<protein>
    <submittedName>
        <fullName evidence="2">Diguanylate cyclase</fullName>
    </submittedName>
</protein>
<proteinExistence type="predicted"/>
<gene>
    <name evidence="2" type="ORF">EKS37_08930</name>
</gene>
<sequence>MIKKTTEIDAILLNLNKAIDAHYQWLVSMFHSVVARDASKPEITDNQSYGLCQFGRWIDHLGPLDNDELPYVRLMDSAHQHMHNCGRELMLAIVENHWQDAHFDAFQEGGDAANLLI</sequence>
<dbReference type="Pfam" id="PF13682">
    <property type="entry name" value="CZB"/>
    <property type="match status" value="1"/>
</dbReference>
<dbReference type="Proteomes" id="UP000267101">
    <property type="component" value="Unassembled WGS sequence"/>
</dbReference>
<evidence type="ECO:0000259" key="1">
    <source>
        <dbReference type="Pfam" id="PF13682"/>
    </source>
</evidence>
<reference evidence="2 3" key="1">
    <citation type="submission" date="2018-12" db="EMBL/GenBank/DDBJ databases">
        <title>Na.</title>
        <authorList>
            <person name="Fouts D.E."/>
            <person name="Sutton G."/>
            <person name="Singh I."/>
            <person name="Nguyen K."/>
        </authorList>
    </citation>
    <scope>NUCLEOTIDE SEQUENCE [LARGE SCALE GENOMIC DNA]</scope>
    <source>
        <strain evidence="2 3">AP274</strain>
    </source>
</reference>
<evidence type="ECO:0000313" key="3">
    <source>
        <dbReference type="Proteomes" id="UP000267101"/>
    </source>
</evidence>
<dbReference type="AlphaFoldDB" id="A0A8B3KHV7"/>
<organism evidence="2 3">
    <name type="scientific">Shigella sonnei</name>
    <dbReference type="NCBI Taxonomy" id="624"/>
    <lineage>
        <taxon>Bacteria</taxon>
        <taxon>Pseudomonadati</taxon>
        <taxon>Pseudomonadota</taxon>
        <taxon>Gammaproteobacteria</taxon>
        <taxon>Enterobacterales</taxon>
        <taxon>Enterobacteriaceae</taxon>
        <taxon>Shigella</taxon>
    </lineage>
</organism>
<name>A0A8B3KHV7_SHISO</name>
<accession>A0A8B3KHV7</accession>
<evidence type="ECO:0000313" key="2">
    <source>
        <dbReference type="EMBL" id="RTY50859.1"/>
    </source>
</evidence>
<dbReference type="EMBL" id="RXYT01000062">
    <property type="protein sequence ID" value="RTY50859.1"/>
    <property type="molecule type" value="Genomic_DNA"/>
</dbReference>
<dbReference type="Gene3D" id="1.20.120.30">
    <property type="entry name" value="Aspartate receptor, ligand-binding domain"/>
    <property type="match status" value="1"/>
</dbReference>
<comment type="caution">
    <text evidence="2">The sequence shown here is derived from an EMBL/GenBank/DDBJ whole genome shotgun (WGS) entry which is preliminary data.</text>
</comment>
<dbReference type="InterPro" id="IPR025991">
    <property type="entry name" value="Chemoreceptor_zinc-bind_dom"/>
</dbReference>